<accession>A0A2N5HM83</accession>
<protein>
    <submittedName>
        <fullName evidence="1">Uncharacterized protein</fullName>
    </submittedName>
</protein>
<reference evidence="1 2" key="1">
    <citation type="submission" date="2017-11" db="EMBL/GenBank/DDBJ databases">
        <title>Comparitive Functional Genomics of Dry Heat Resistant strains isolated from the Viking Spacecraft.</title>
        <authorList>
            <person name="Seuylemezian A."/>
            <person name="Cooper K."/>
            <person name="Vaishampayan P."/>
        </authorList>
    </citation>
    <scope>NUCLEOTIDE SEQUENCE [LARGE SCALE GENOMIC DNA]</scope>
    <source>
        <strain evidence="1 2">V32-6</strain>
    </source>
</reference>
<dbReference type="AlphaFoldDB" id="A0A2N5HM83"/>
<dbReference type="EMBL" id="PGVE01000032">
    <property type="protein sequence ID" value="PLS06651.1"/>
    <property type="molecule type" value="Genomic_DNA"/>
</dbReference>
<organism evidence="1 2">
    <name type="scientific">Neobacillus cucumis</name>
    <dbReference type="NCBI Taxonomy" id="1740721"/>
    <lineage>
        <taxon>Bacteria</taxon>
        <taxon>Bacillati</taxon>
        <taxon>Bacillota</taxon>
        <taxon>Bacilli</taxon>
        <taxon>Bacillales</taxon>
        <taxon>Bacillaceae</taxon>
        <taxon>Neobacillus</taxon>
    </lineage>
</organism>
<comment type="caution">
    <text evidence="1">The sequence shown here is derived from an EMBL/GenBank/DDBJ whole genome shotgun (WGS) entry which is preliminary data.</text>
</comment>
<dbReference type="RefSeq" id="WP_101647225.1">
    <property type="nucleotide sequence ID" value="NZ_PGVE01000032.1"/>
</dbReference>
<gene>
    <name evidence="1" type="ORF">CVD27_07260</name>
</gene>
<dbReference type="OrthoDB" id="9677438at2"/>
<name>A0A2N5HM83_9BACI</name>
<proteinExistence type="predicted"/>
<sequence length="132" mass="14190">MTKVLNFTIPADGTITSPCNNETIVLTGNTHVLITETVDGNGGFHFKFHVNTQNLLGTGLTTGAQYKFVSTSNAEQNTGPSGFPSEFTAIDTLRVIAQGTVPNFQTHAISKVTFNANGDLTEFKIDFDSECK</sequence>
<keyword evidence="2" id="KW-1185">Reference proteome</keyword>
<evidence type="ECO:0000313" key="1">
    <source>
        <dbReference type="EMBL" id="PLS06651.1"/>
    </source>
</evidence>
<evidence type="ECO:0000313" key="2">
    <source>
        <dbReference type="Proteomes" id="UP000234950"/>
    </source>
</evidence>
<dbReference type="Proteomes" id="UP000234950">
    <property type="component" value="Unassembled WGS sequence"/>
</dbReference>